<dbReference type="PROSITE" id="PS51257">
    <property type="entry name" value="PROKAR_LIPOPROTEIN"/>
    <property type="match status" value="1"/>
</dbReference>
<proteinExistence type="predicted"/>
<sequence>MKKNRQMLKAVRMGAIIGIALIFLAACDSSESLSGQHGNFYFSNPTKEVISFKVDHKIYEVAPNESGKIELSSGMHQMVNQRGDVTSFMVFDNNNGGILNPENQIYYELAMAYVVDGKGKGFIPTSYSIMINGHELRIPVRSANEPIIDGKLFTCNYGVGEQLPAEIITYNPNDEGKIRHKCFDKTELISFLKSDFNMDLTSSKGAQADDSITHHFTTEIPQVTFLDAKTQSIAEQIITLLQELKTTDNTAIHKASNKKFGELISDLVMAHIKDEYAGDRAQNELYNNFVEQVSDLQSYGVLLR</sequence>
<evidence type="ECO:0000313" key="3">
    <source>
        <dbReference type="Proteomes" id="UP000829542"/>
    </source>
</evidence>
<evidence type="ECO:0008006" key="4">
    <source>
        <dbReference type="Google" id="ProtNLM"/>
    </source>
</evidence>
<dbReference type="RefSeq" id="WP_242151437.1">
    <property type="nucleotide sequence ID" value="NZ_CP093379.1"/>
</dbReference>
<keyword evidence="1" id="KW-0732">Signal</keyword>
<evidence type="ECO:0000256" key="1">
    <source>
        <dbReference type="SAM" id="SignalP"/>
    </source>
</evidence>
<feature type="chain" id="PRO_5046800063" description="Lipoprotein" evidence="1">
    <location>
        <begin position="26"/>
        <end position="304"/>
    </location>
</feature>
<dbReference type="EMBL" id="CP093379">
    <property type="protein sequence ID" value="UNM96920.1"/>
    <property type="molecule type" value="Genomic_DNA"/>
</dbReference>
<keyword evidence="3" id="KW-1185">Reference proteome</keyword>
<protein>
    <recommendedName>
        <fullName evidence="4">Lipoprotein</fullName>
    </recommendedName>
</protein>
<dbReference type="Proteomes" id="UP000829542">
    <property type="component" value="Chromosome"/>
</dbReference>
<accession>A0ABY3X3T4</accession>
<evidence type="ECO:0000313" key="2">
    <source>
        <dbReference type="EMBL" id="UNM96920.1"/>
    </source>
</evidence>
<reference evidence="2 3" key="1">
    <citation type="submission" date="2022-03" db="EMBL/GenBank/DDBJ databases">
        <title>Ignatzschineria rhizosphaerae HR5S32.</title>
        <authorList>
            <person name="Sun J.Q."/>
            <person name="Feng J.Y."/>
        </authorList>
    </citation>
    <scope>NUCLEOTIDE SEQUENCE [LARGE SCALE GENOMIC DNA]</scope>
    <source>
        <strain evidence="2 3">HR5S32</strain>
    </source>
</reference>
<organism evidence="2 3">
    <name type="scientific">Ignatzschineria rhizosphaerae</name>
    <dbReference type="NCBI Taxonomy" id="2923279"/>
    <lineage>
        <taxon>Bacteria</taxon>
        <taxon>Pseudomonadati</taxon>
        <taxon>Pseudomonadota</taxon>
        <taxon>Gammaproteobacteria</taxon>
        <taxon>Cardiobacteriales</taxon>
        <taxon>Ignatzschineriaceae</taxon>
        <taxon>Ignatzschineria</taxon>
    </lineage>
</organism>
<feature type="signal peptide" evidence="1">
    <location>
        <begin position="1"/>
        <end position="25"/>
    </location>
</feature>
<gene>
    <name evidence="2" type="ORF">MMG00_03450</name>
</gene>
<name>A0ABY3X3T4_9GAMM</name>